<sequence length="172" mass="19046">MTTLRNACARSPQPAIIRYARFSESQQPELYYRSILQLFMLYCCDVDLKSAAYATYELFYSSGTLKSADGLLHSVESVVDKKLCLFEKDAETLDSIHNSIDNQGVLEDAWCEMCHEQQLDRLECAELASSAQQADDEPLASIPDLAITPCYNTGIGVGGKKGHSEQGQLLLP</sequence>
<comment type="caution">
    <text evidence="1">The sequence shown here is derived from an EMBL/GenBank/DDBJ whole genome shotgun (WGS) entry which is preliminary data.</text>
</comment>
<evidence type="ECO:0000313" key="2">
    <source>
        <dbReference type="Proteomes" id="UP001279410"/>
    </source>
</evidence>
<dbReference type="PANTHER" id="PTHR47642:SF3">
    <property type="entry name" value="ATP-DEPENDENT DNA HELICASE"/>
    <property type="match status" value="1"/>
</dbReference>
<gene>
    <name evidence="1" type="ORF">AKAME5_001665400</name>
</gene>
<dbReference type="Proteomes" id="UP001279410">
    <property type="component" value="Unassembled WGS sequence"/>
</dbReference>
<dbReference type="EMBL" id="BRZM01000077">
    <property type="protein sequence ID" value="GLD65170.1"/>
    <property type="molecule type" value="Genomic_DNA"/>
</dbReference>
<protein>
    <submittedName>
        <fullName evidence="1">Uncharacterized protein</fullName>
    </submittedName>
</protein>
<dbReference type="AlphaFoldDB" id="A0AAD3N346"/>
<reference evidence="1" key="1">
    <citation type="submission" date="2022-08" db="EMBL/GenBank/DDBJ databases">
        <title>Genome sequencing of akame (Lates japonicus).</title>
        <authorList>
            <person name="Hashiguchi Y."/>
            <person name="Takahashi H."/>
        </authorList>
    </citation>
    <scope>NUCLEOTIDE SEQUENCE</scope>
    <source>
        <strain evidence="1">Kochi</strain>
    </source>
</reference>
<evidence type="ECO:0000313" key="1">
    <source>
        <dbReference type="EMBL" id="GLD65170.1"/>
    </source>
</evidence>
<dbReference type="InterPro" id="IPR051055">
    <property type="entry name" value="PIF1_helicase"/>
</dbReference>
<organism evidence="1 2">
    <name type="scientific">Lates japonicus</name>
    <name type="common">Japanese lates</name>
    <dbReference type="NCBI Taxonomy" id="270547"/>
    <lineage>
        <taxon>Eukaryota</taxon>
        <taxon>Metazoa</taxon>
        <taxon>Chordata</taxon>
        <taxon>Craniata</taxon>
        <taxon>Vertebrata</taxon>
        <taxon>Euteleostomi</taxon>
        <taxon>Actinopterygii</taxon>
        <taxon>Neopterygii</taxon>
        <taxon>Teleostei</taxon>
        <taxon>Neoteleostei</taxon>
        <taxon>Acanthomorphata</taxon>
        <taxon>Carangaria</taxon>
        <taxon>Carangaria incertae sedis</taxon>
        <taxon>Centropomidae</taxon>
        <taxon>Lates</taxon>
    </lineage>
</organism>
<dbReference type="PANTHER" id="PTHR47642">
    <property type="entry name" value="ATP-DEPENDENT DNA HELICASE"/>
    <property type="match status" value="1"/>
</dbReference>
<proteinExistence type="predicted"/>
<keyword evidence="2" id="KW-1185">Reference proteome</keyword>
<accession>A0AAD3N346</accession>
<name>A0AAD3N346_LATJO</name>